<protein>
    <submittedName>
        <fullName evidence="1">Uncharacterized protein</fullName>
    </submittedName>
</protein>
<organism evidence="1">
    <name type="scientific">Rhizophora mucronata</name>
    <name type="common">Asiatic mangrove</name>
    <dbReference type="NCBI Taxonomy" id="61149"/>
    <lineage>
        <taxon>Eukaryota</taxon>
        <taxon>Viridiplantae</taxon>
        <taxon>Streptophyta</taxon>
        <taxon>Embryophyta</taxon>
        <taxon>Tracheophyta</taxon>
        <taxon>Spermatophyta</taxon>
        <taxon>Magnoliopsida</taxon>
        <taxon>eudicotyledons</taxon>
        <taxon>Gunneridae</taxon>
        <taxon>Pentapetalae</taxon>
        <taxon>rosids</taxon>
        <taxon>fabids</taxon>
        <taxon>Malpighiales</taxon>
        <taxon>Rhizophoraceae</taxon>
        <taxon>Rhizophora</taxon>
    </lineage>
</organism>
<name>A0A2P2PY71_RHIMU</name>
<dbReference type="EMBL" id="GGEC01079146">
    <property type="protein sequence ID" value="MBX59630.1"/>
    <property type="molecule type" value="Transcribed_RNA"/>
</dbReference>
<reference evidence="1" key="1">
    <citation type="submission" date="2018-02" db="EMBL/GenBank/DDBJ databases">
        <title>Rhizophora mucronata_Transcriptome.</title>
        <authorList>
            <person name="Meera S.P."/>
            <person name="Sreeshan A."/>
            <person name="Augustine A."/>
        </authorList>
    </citation>
    <scope>NUCLEOTIDE SEQUENCE</scope>
    <source>
        <tissue evidence="1">Leaf</tissue>
    </source>
</reference>
<accession>A0A2P2PY71</accession>
<dbReference type="AlphaFoldDB" id="A0A2P2PY71"/>
<sequence length="42" mass="4759">MKVFFLGTLEKFFTLELLSFHMQICSITVALLDGVSFRCTGN</sequence>
<evidence type="ECO:0000313" key="1">
    <source>
        <dbReference type="EMBL" id="MBX59630.1"/>
    </source>
</evidence>
<proteinExistence type="predicted"/>